<evidence type="ECO:0000313" key="4">
    <source>
        <dbReference type="Proteomes" id="UP000472270"/>
    </source>
</evidence>
<reference evidence="3" key="2">
    <citation type="submission" date="2025-09" db="UniProtKB">
        <authorList>
            <consortium name="Ensembl"/>
        </authorList>
    </citation>
    <scope>IDENTIFICATION</scope>
</reference>
<feature type="coiled-coil region" evidence="1">
    <location>
        <begin position="111"/>
        <end position="159"/>
    </location>
</feature>
<evidence type="ECO:0000313" key="3">
    <source>
        <dbReference type="Ensembl" id="ENSSRHP00000048449.1"/>
    </source>
</evidence>
<sequence>MCVCVCVCVCRREQPIFTTRPFDNQRCKSPNPCFFSCPDPCFFCVLPQFAEKFQEVKEAAKLAREKSQEKMETSSDQSQESGRETPSGNQASSINGTDDEKISHVPENTALMSENDRLKSVAEQSKKLETELQALMDSNARLTDTLQEANSNAESWKSKVTQNTHSHTHSHTHTHTHTHTLACTCRVLLSRLHSHTFDGVFQELEDLRKQAETIPQLMAKCESVTAKLQAAETASRDQSEKMTLLQSEIDDSQHKQKNMKTELKKFMDVLDGKIDELHEVRQGFSKLGVDN</sequence>
<protein>
    <submittedName>
        <fullName evidence="3">Homer protein homolog 2-like</fullName>
    </submittedName>
</protein>
<dbReference type="Gene3D" id="1.20.5.1700">
    <property type="match status" value="1"/>
</dbReference>
<gene>
    <name evidence="3" type="primary">homer2</name>
</gene>
<dbReference type="Ensembl" id="ENSSRHT00000049813.1">
    <property type="protein sequence ID" value="ENSSRHP00000048449.1"/>
    <property type="gene ID" value="ENSSRHG00000024408.1"/>
</dbReference>
<feature type="compositionally biased region" description="Polar residues" evidence="2">
    <location>
        <begin position="74"/>
        <end position="96"/>
    </location>
</feature>
<keyword evidence="1" id="KW-0175">Coiled coil</keyword>
<dbReference type="InterPro" id="IPR045027">
    <property type="entry name" value="Homer"/>
</dbReference>
<keyword evidence="4" id="KW-1185">Reference proteome</keyword>
<dbReference type="GO" id="GO:0035256">
    <property type="term" value="F:G protein-coupled glutamate receptor binding"/>
    <property type="evidence" value="ECO:0007669"/>
    <property type="project" value="InterPro"/>
</dbReference>
<reference evidence="3" key="1">
    <citation type="submission" date="2025-08" db="UniProtKB">
        <authorList>
            <consortium name="Ensembl"/>
        </authorList>
    </citation>
    <scope>IDENTIFICATION</scope>
</reference>
<dbReference type="AlphaFoldDB" id="A0A673J6V9"/>
<accession>A0A673J6V9</accession>
<organism evidence="3 4">
    <name type="scientific">Sinocyclocheilus rhinocerous</name>
    <dbReference type="NCBI Taxonomy" id="307959"/>
    <lineage>
        <taxon>Eukaryota</taxon>
        <taxon>Metazoa</taxon>
        <taxon>Chordata</taxon>
        <taxon>Craniata</taxon>
        <taxon>Vertebrata</taxon>
        <taxon>Euteleostomi</taxon>
        <taxon>Actinopterygii</taxon>
        <taxon>Neopterygii</taxon>
        <taxon>Teleostei</taxon>
        <taxon>Ostariophysi</taxon>
        <taxon>Cypriniformes</taxon>
        <taxon>Cyprinidae</taxon>
        <taxon>Cyprininae</taxon>
        <taxon>Sinocyclocheilus</taxon>
    </lineage>
</organism>
<feature type="compositionally biased region" description="Basic and acidic residues" evidence="2">
    <location>
        <begin position="64"/>
        <end position="73"/>
    </location>
</feature>
<feature type="region of interest" description="Disordered" evidence="2">
    <location>
        <begin position="64"/>
        <end position="101"/>
    </location>
</feature>
<name>A0A673J6V9_9TELE</name>
<proteinExistence type="predicted"/>
<evidence type="ECO:0000256" key="2">
    <source>
        <dbReference type="SAM" id="MobiDB-lite"/>
    </source>
</evidence>
<dbReference type="Proteomes" id="UP000472270">
    <property type="component" value="Unassembled WGS sequence"/>
</dbReference>
<dbReference type="PANTHER" id="PTHR10918">
    <property type="entry name" value="HOMER"/>
    <property type="match status" value="1"/>
</dbReference>
<evidence type="ECO:0000256" key="1">
    <source>
        <dbReference type="SAM" id="Coils"/>
    </source>
</evidence>